<organism evidence="3 4">
    <name type="scientific">Xylaria flabelliformis</name>
    <dbReference type="NCBI Taxonomy" id="2512241"/>
    <lineage>
        <taxon>Eukaryota</taxon>
        <taxon>Fungi</taxon>
        <taxon>Dikarya</taxon>
        <taxon>Ascomycota</taxon>
        <taxon>Pezizomycotina</taxon>
        <taxon>Sordariomycetes</taxon>
        <taxon>Xylariomycetidae</taxon>
        <taxon>Xylariales</taxon>
        <taxon>Xylariaceae</taxon>
        <taxon>Xylaria</taxon>
    </lineage>
</organism>
<dbReference type="InterPro" id="IPR018712">
    <property type="entry name" value="Tle1-like_cat"/>
</dbReference>
<dbReference type="InterPro" id="IPR010730">
    <property type="entry name" value="HET"/>
</dbReference>
<protein>
    <recommendedName>
        <fullName evidence="5">DUF2235 domain-containing protein</fullName>
    </recommendedName>
</protein>
<accession>A0A553I3D7</accession>
<dbReference type="PANTHER" id="PTHR33840:SF2">
    <property type="entry name" value="TLE1 PHOSPHOLIPASE DOMAIN-CONTAINING PROTEIN"/>
    <property type="match status" value="1"/>
</dbReference>
<name>A0A553I3D7_9PEZI</name>
<dbReference type="Pfam" id="PF06985">
    <property type="entry name" value="HET"/>
    <property type="match status" value="1"/>
</dbReference>
<evidence type="ECO:0000259" key="2">
    <source>
        <dbReference type="Pfam" id="PF09994"/>
    </source>
</evidence>
<proteinExistence type="predicted"/>
<dbReference type="PANTHER" id="PTHR33840">
    <property type="match status" value="1"/>
</dbReference>
<dbReference type="EMBL" id="VFLP01000020">
    <property type="protein sequence ID" value="TRX94702.1"/>
    <property type="molecule type" value="Genomic_DNA"/>
</dbReference>
<gene>
    <name evidence="3" type="ORF">FHL15_004474</name>
</gene>
<reference evidence="4" key="1">
    <citation type="submission" date="2019-06" db="EMBL/GenBank/DDBJ databases">
        <title>Draft genome sequence of the griseofulvin-producing fungus Xylaria cubensis strain G536.</title>
        <authorList>
            <person name="Mead M.E."/>
            <person name="Raja H.A."/>
            <person name="Steenwyk J.L."/>
            <person name="Knowles S.L."/>
            <person name="Oberlies N.H."/>
            <person name="Rokas A."/>
        </authorList>
    </citation>
    <scope>NUCLEOTIDE SEQUENCE [LARGE SCALE GENOMIC DNA]</scope>
    <source>
        <strain evidence="4">G536</strain>
    </source>
</reference>
<comment type="caution">
    <text evidence="3">The sequence shown here is derived from an EMBL/GenBank/DDBJ whole genome shotgun (WGS) entry which is preliminary data.</text>
</comment>
<dbReference type="OrthoDB" id="3162439at2759"/>
<dbReference type="STRING" id="2512241.A0A553I3D7"/>
<evidence type="ECO:0000313" key="3">
    <source>
        <dbReference type="EMBL" id="TRX94702.1"/>
    </source>
</evidence>
<feature type="domain" description="T6SS Phospholipase effector Tle1-like catalytic" evidence="2">
    <location>
        <begin position="21"/>
        <end position="385"/>
    </location>
</feature>
<keyword evidence="4" id="KW-1185">Reference proteome</keyword>
<dbReference type="Proteomes" id="UP000319160">
    <property type="component" value="Unassembled WGS sequence"/>
</dbReference>
<dbReference type="Pfam" id="PF09994">
    <property type="entry name" value="T6SS_Tle1-like_cat"/>
    <property type="match status" value="1"/>
</dbReference>
<evidence type="ECO:0000313" key="4">
    <source>
        <dbReference type="Proteomes" id="UP000319160"/>
    </source>
</evidence>
<evidence type="ECO:0008006" key="5">
    <source>
        <dbReference type="Google" id="ProtNLM"/>
    </source>
</evidence>
<feature type="domain" description="Heterokaryon incompatibility" evidence="1">
    <location>
        <begin position="1019"/>
        <end position="1124"/>
    </location>
</feature>
<evidence type="ECO:0000259" key="1">
    <source>
        <dbReference type="Pfam" id="PF06985"/>
    </source>
</evidence>
<sequence length="1476" mass="165154">MNAPTNGVTNTEPIEALLEPKKLVLCFDGTGNTFSGSNADTNVVKLLNKLDRHAPHQFHYYQTGIGTYDINEKSVNKTWLGELRSSIAMTIDQGIGNTFDAHVMAGYRFLMKYYDTGAKIYMFGFSRGAFTAKFLARMVNTVGLLCKGNEEMVPFAYRLYQRYLAGEIEDFTNQQLNYNDEDCELTDGDGTNLMLEDNEEGDHSPHGHNFELAHNEVTAFSNTFCRKETVTDVVESKVVTEERNIKVYFLGIWDCVNSVAPLERHTPVPVPVKGTARYVRHAVAVDERRVKFKPALLSQDIRATADNDDEDLKEAWFPGCHGDVGGGWPAETEHPFDTNADSSKWTVWQKVRNLFTTRKPTEASKDVRADRFQMSDIPLAWMIHELKLVGEKDKAAAIQFSKNLGGFQRAFEKRKKEALTGVMHDSLSFGCGTGFFKVLLWKFMEVLPTITRWELEKNVWKRVRFPLNNGAARDIPRDAVLHESLIWRLRNDPTYCPGNNHGGVLPPCLKHKGDVAPVIEVESATGNQGVVGITSQVAPDPDHQTRILYERSLRQKMVPNLFRWSLLTHFMQCVPAGGALDTTSFQNQVEPNIQYCGGLHDPTISTTGDDEEGPGFWITNHDDSLEVNYFLYENSRDEHPWKYLSLPVGATAFVSVCETWQGHVVRGIAEVNLDGKVHNLGTWFKSSVAPNGWIWGDISFLEGCDGGGSVAATDGSNASRKCLEDMLTGAPLSALSMKETGTEVLAKLIGDTPNQEAKDWELSKCSASEVWVDGSNSDPVIKSTNGRLEFVFYKGPMDSDSDGAIFPQPGTSKRLLALFGIGIGRETRNQSERFDVVSTQTGNAYGNTHIIGVLYLYHIELKDILAQIEIHLSTVLSNQPRFTPYNLHYYTASSREACRSAFKMASELAIEESHLGKWPRRLLHIPTMTSYEWQTGNVYGGFTSPSYDAITYTWGRWRLGDNEQLASLPLAIHGVNWELPRVNSDHFTSDMLHTMLIEITQNFPSPQSRRGGTDQNAAPAEFVWLDIACIDQRTHEPKSAAEVGRQAAIFRGASNVFVWLSRTPELALKAALEELHHLVFGVKMIISGASPREVLSRDKVERIRNRLFMILADPWFSSLWTLQEAFLCPNAWIIGREAASAMSAIHENPSIRTLDHLLELCRLLSANYVVISEPPREPYEEALNIMKSTGMLAMTSGSALAVYGASFYRQTTVKEDRIYGIQQIFGFRLGNSGVATGPIKKVPLHELEFQFAQHLLESHPVLSQMHVFPEPAPIGSSWLLSKTSLTPLHLNADAADVVGLPSQRSERASCKLSVRKVDDITWATFEGLVCDYVHFSTISTVAEDIAGYTLSFTYLPRQVTLYLDATSELPPLHRFLNDVEYRNRGNERAERLAKLFPDNQLKVLLLGSRTGNNVTLNSVVMIGLLLLRKDSLGLHHHRRLGFCSWHVRNRLLDDNSKLLVLDGSGPLWVKETGLFG</sequence>